<comment type="subcellular location">
    <subcellularLocation>
        <location evidence="1">Cell membrane</location>
        <topology evidence="1">Multi-pass membrane protein</topology>
    </subcellularLocation>
</comment>
<evidence type="ECO:0000259" key="10">
    <source>
        <dbReference type="Pfam" id="PF02378"/>
    </source>
</evidence>
<geneLocation type="plasmid" evidence="11 12">
    <name>pDAETH-1</name>
</geneLocation>
<organism evidence="11 12">
    <name type="scientific">Deinococcus aetherius</name>
    <dbReference type="NCBI Taxonomy" id="200252"/>
    <lineage>
        <taxon>Bacteria</taxon>
        <taxon>Thermotogati</taxon>
        <taxon>Deinococcota</taxon>
        <taxon>Deinococci</taxon>
        <taxon>Deinococcales</taxon>
        <taxon>Deinococcaceae</taxon>
        <taxon>Deinococcus</taxon>
    </lineage>
</organism>
<evidence type="ECO:0000256" key="9">
    <source>
        <dbReference type="SAM" id="Phobius"/>
    </source>
</evidence>
<evidence type="ECO:0000256" key="1">
    <source>
        <dbReference type="ARBA" id="ARBA00004651"/>
    </source>
</evidence>
<keyword evidence="7 9" id="KW-1133">Transmembrane helix</keyword>
<keyword evidence="3" id="KW-1003">Cell membrane</keyword>
<keyword evidence="4" id="KW-0762">Sugar transport</keyword>
<keyword evidence="6 9" id="KW-0812">Transmembrane</keyword>
<evidence type="ECO:0000313" key="12">
    <source>
        <dbReference type="Proteomes" id="UP001064971"/>
    </source>
</evidence>
<evidence type="ECO:0000313" key="11">
    <source>
        <dbReference type="EMBL" id="BDP43446.1"/>
    </source>
</evidence>
<evidence type="ECO:0000256" key="3">
    <source>
        <dbReference type="ARBA" id="ARBA00022475"/>
    </source>
</evidence>
<keyword evidence="5" id="KW-0598">Phosphotransferase system</keyword>
<evidence type="ECO:0000256" key="5">
    <source>
        <dbReference type="ARBA" id="ARBA00022683"/>
    </source>
</evidence>
<proteinExistence type="predicted"/>
<keyword evidence="12" id="KW-1185">Reference proteome</keyword>
<dbReference type="PANTHER" id="PTHR30009">
    <property type="entry name" value="CYTOCHROME C-TYPE SYNTHESIS PROTEIN AND PTS TRANSMEMBRANE COMPONENT"/>
    <property type="match status" value="1"/>
</dbReference>
<keyword evidence="11" id="KW-0614">Plasmid</keyword>
<keyword evidence="8 9" id="KW-0472">Membrane</keyword>
<keyword evidence="2" id="KW-0813">Transport</keyword>
<dbReference type="InterPro" id="IPR050429">
    <property type="entry name" value="PTS_Glucose_EIICBA"/>
</dbReference>
<dbReference type="Proteomes" id="UP001064971">
    <property type="component" value="Plasmid pDAETH-1"/>
</dbReference>
<evidence type="ECO:0000256" key="4">
    <source>
        <dbReference type="ARBA" id="ARBA00022597"/>
    </source>
</evidence>
<evidence type="ECO:0000256" key="8">
    <source>
        <dbReference type="ARBA" id="ARBA00023136"/>
    </source>
</evidence>
<sequence>MAGGAGVAALAALVGFLVMNATMSAYLGLGDAARFAELGEGAAGRLRDGAGHTDPPDERVLGGIIMGLLSAFLYIRSKDMRLPAFLGFFARRRFVPIGTAASAIVLGIILTYPWPPVQHDLNAFSNVATQGAPVELTNLAPGQRVAGGTVRLV</sequence>
<gene>
    <name evidence="11" type="ORF">DAETH_34150</name>
</gene>
<dbReference type="InterPro" id="IPR003352">
    <property type="entry name" value="PTS_EIIC"/>
</dbReference>
<dbReference type="EMBL" id="AP026561">
    <property type="protein sequence ID" value="BDP43446.1"/>
    <property type="molecule type" value="Genomic_DNA"/>
</dbReference>
<dbReference type="PANTHER" id="PTHR30009:SF20">
    <property type="entry name" value="PTS SYSTEM GLUCOSE-SPECIFIC EIICB COMPONENT-RELATED"/>
    <property type="match status" value="1"/>
</dbReference>
<evidence type="ECO:0000256" key="7">
    <source>
        <dbReference type="ARBA" id="ARBA00022989"/>
    </source>
</evidence>
<feature type="transmembrane region" description="Helical" evidence="9">
    <location>
        <begin position="95"/>
        <end position="114"/>
    </location>
</feature>
<protein>
    <recommendedName>
        <fullName evidence="10">Phosphotransferase system EIIC domain-containing protein</fullName>
    </recommendedName>
</protein>
<feature type="transmembrane region" description="Helical" evidence="9">
    <location>
        <begin position="60"/>
        <end position="75"/>
    </location>
</feature>
<feature type="domain" description="Phosphotransferase system EIIC" evidence="10">
    <location>
        <begin position="3"/>
        <end position="127"/>
    </location>
</feature>
<evidence type="ECO:0000256" key="2">
    <source>
        <dbReference type="ARBA" id="ARBA00022448"/>
    </source>
</evidence>
<evidence type="ECO:0000256" key="6">
    <source>
        <dbReference type="ARBA" id="ARBA00022692"/>
    </source>
</evidence>
<dbReference type="Pfam" id="PF02378">
    <property type="entry name" value="PTS_EIIC"/>
    <property type="match status" value="1"/>
</dbReference>
<name>A0ABM8AI18_9DEIO</name>
<accession>A0ABM8AI18</accession>
<reference evidence="11" key="1">
    <citation type="submission" date="2022-07" db="EMBL/GenBank/DDBJ databases">
        <title>Complete Genome Sequence of the Radioresistant Bacterium Deinococcus aetherius ST0316, Isolated from the Air Dust collected in Lower Stratosphere above Japan.</title>
        <authorList>
            <person name="Satoh K."/>
            <person name="Hagiwara K."/>
            <person name="Katsumata K."/>
            <person name="Kubo A."/>
            <person name="Yokobori S."/>
            <person name="Yamagishi A."/>
            <person name="Oono Y."/>
            <person name="Narumi I."/>
        </authorList>
    </citation>
    <scope>NUCLEOTIDE SEQUENCE</scope>
    <source>
        <strain evidence="11">ST0316</strain>
        <plasmid evidence="11">pDAETH-1</plasmid>
    </source>
</reference>